<evidence type="ECO:0000259" key="7">
    <source>
        <dbReference type="SMART" id="SM01217"/>
    </source>
</evidence>
<dbReference type="SUPFAM" id="SSF52279">
    <property type="entry name" value="Beta-D-glucan exohydrolase, C-terminal domain"/>
    <property type="match status" value="1"/>
</dbReference>
<dbReference type="InterPro" id="IPR036962">
    <property type="entry name" value="Glyco_hydro_3_N_sf"/>
</dbReference>
<dbReference type="GO" id="GO:0009251">
    <property type="term" value="P:glucan catabolic process"/>
    <property type="evidence" value="ECO:0007669"/>
    <property type="project" value="TreeGrafter"/>
</dbReference>
<evidence type="ECO:0000313" key="8">
    <source>
        <dbReference type="EMBL" id="OZC04708.1"/>
    </source>
</evidence>
<dbReference type="Gene3D" id="3.40.50.1700">
    <property type="entry name" value="Glycoside hydrolase family 3 C-terminal domain"/>
    <property type="match status" value="1"/>
</dbReference>
<dbReference type="InterPro" id="IPR001764">
    <property type="entry name" value="Glyco_hydro_3_N"/>
</dbReference>
<accession>A0A259U4E4</accession>
<dbReference type="SUPFAM" id="SSF51445">
    <property type="entry name" value="(Trans)glycosidases"/>
    <property type="match status" value="1"/>
</dbReference>
<dbReference type="Pfam" id="PF00933">
    <property type="entry name" value="Glyco_hydro_3"/>
    <property type="match status" value="1"/>
</dbReference>
<dbReference type="SMART" id="SM01217">
    <property type="entry name" value="Fn3_like"/>
    <property type="match status" value="1"/>
</dbReference>
<dbReference type="Proteomes" id="UP000216446">
    <property type="component" value="Unassembled WGS sequence"/>
</dbReference>
<dbReference type="GO" id="GO:0008422">
    <property type="term" value="F:beta-glucosidase activity"/>
    <property type="evidence" value="ECO:0007669"/>
    <property type="project" value="UniProtKB-EC"/>
</dbReference>
<gene>
    <name evidence="8" type="ORF">BSZ36_11590</name>
</gene>
<evidence type="ECO:0000313" key="9">
    <source>
        <dbReference type="Proteomes" id="UP000216446"/>
    </source>
</evidence>
<proteinExistence type="inferred from homology"/>
<dbReference type="InterPro" id="IPR002772">
    <property type="entry name" value="Glyco_hydro_3_C"/>
</dbReference>
<feature type="domain" description="Fibronectin type III-like" evidence="7">
    <location>
        <begin position="664"/>
        <end position="733"/>
    </location>
</feature>
<keyword evidence="4" id="KW-0732">Signal</keyword>
<dbReference type="PRINTS" id="PR00133">
    <property type="entry name" value="GLHYDRLASE3"/>
</dbReference>
<keyword evidence="6" id="KW-0326">Glycosidase</keyword>
<dbReference type="EMBL" id="MQWB01000001">
    <property type="protein sequence ID" value="OZC04708.1"/>
    <property type="molecule type" value="Genomic_DNA"/>
</dbReference>
<evidence type="ECO:0000256" key="3">
    <source>
        <dbReference type="ARBA" id="ARBA00012744"/>
    </source>
</evidence>
<dbReference type="FunCoup" id="A0A259U4E4">
    <property type="interactions" value="151"/>
</dbReference>
<protein>
    <recommendedName>
        <fullName evidence="3">beta-glucosidase</fullName>
        <ecNumber evidence="3">3.2.1.21</ecNumber>
    </recommendedName>
</protein>
<dbReference type="Pfam" id="PF14310">
    <property type="entry name" value="Fn3-like"/>
    <property type="match status" value="1"/>
</dbReference>
<comment type="catalytic activity">
    <reaction evidence="1">
        <text>Hydrolysis of terminal, non-reducing beta-D-glucosyl residues with release of beta-D-glucose.</text>
        <dbReference type="EC" id="3.2.1.21"/>
    </reaction>
</comment>
<reference evidence="8 9" key="1">
    <citation type="submission" date="2016-11" db="EMBL/GenBank/DDBJ databases">
        <title>Study of marine rhodopsin-containing bacteria.</title>
        <authorList>
            <person name="Yoshizawa S."/>
            <person name="Kumagai Y."/>
            <person name="Kogure K."/>
        </authorList>
    </citation>
    <scope>NUCLEOTIDE SEQUENCE [LARGE SCALE GENOMIC DNA]</scope>
    <source>
        <strain evidence="8 9">SG-29</strain>
    </source>
</reference>
<dbReference type="Gene3D" id="2.60.40.10">
    <property type="entry name" value="Immunoglobulins"/>
    <property type="match status" value="1"/>
</dbReference>
<dbReference type="PANTHER" id="PTHR30620">
    <property type="entry name" value="PERIPLASMIC BETA-GLUCOSIDASE-RELATED"/>
    <property type="match status" value="1"/>
</dbReference>
<comment type="caution">
    <text evidence="8">The sequence shown here is derived from an EMBL/GenBank/DDBJ whole genome shotgun (WGS) entry which is preliminary data.</text>
</comment>
<evidence type="ECO:0000256" key="2">
    <source>
        <dbReference type="ARBA" id="ARBA00005336"/>
    </source>
</evidence>
<dbReference type="PANTHER" id="PTHR30620:SF16">
    <property type="entry name" value="LYSOSOMAL BETA GLUCOSIDASE"/>
    <property type="match status" value="1"/>
</dbReference>
<keyword evidence="9" id="KW-1185">Reference proteome</keyword>
<dbReference type="InterPro" id="IPR013783">
    <property type="entry name" value="Ig-like_fold"/>
</dbReference>
<dbReference type="FunFam" id="3.20.20.300:FF:000007">
    <property type="entry name" value="Lysosomal beta glucosidase"/>
    <property type="match status" value="1"/>
</dbReference>
<organism evidence="8 9">
    <name type="scientific">Rubricoccus marinus</name>
    <dbReference type="NCBI Taxonomy" id="716817"/>
    <lineage>
        <taxon>Bacteria</taxon>
        <taxon>Pseudomonadati</taxon>
        <taxon>Rhodothermota</taxon>
        <taxon>Rhodothermia</taxon>
        <taxon>Rhodothermales</taxon>
        <taxon>Rubricoccaceae</taxon>
        <taxon>Rubricoccus</taxon>
    </lineage>
</organism>
<evidence type="ECO:0000256" key="4">
    <source>
        <dbReference type="ARBA" id="ARBA00022729"/>
    </source>
</evidence>
<dbReference type="InterPro" id="IPR051915">
    <property type="entry name" value="Cellulose_Degrad_GH3"/>
</dbReference>
<keyword evidence="5" id="KW-0378">Hydrolase</keyword>
<dbReference type="InterPro" id="IPR017853">
    <property type="entry name" value="GH"/>
</dbReference>
<evidence type="ECO:0000256" key="1">
    <source>
        <dbReference type="ARBA" id="ARBA00000448"/>
    </source>
</evidence>
<dbReference type="Pfam" id="PF01915">
    <property type="entry name" value="Glyco_hydro_3_C"/>
    <property type="match status" value="1"/>
</dbReference>
<dbReference type="AlphaFoldDB" id="A0A259U4E4"/>
<dbReference type="InterPro" id="IPR036881">
    <property type="entry name" value="Glyco_hydro_3_C_sf"/>
</dbReference>
<name>A0A259U4E4_9BACT</name>
<evidence type="ECO:0000256" key="6">
    <source>
        <dbReference type="ARBA" id="ARBA00023295"/>
    </source>
</evidence>
<dbReference type="Gene3D" id="3.20.20.300">
    <property type="entry name" value="Glycoside hydrolase, family 3, N-terminal domain"/>
    <property type="match status" value="1"/>
</dbReference>
<dbReference type="InParanoid" id="A0A259U4E4"/>
<sequence>MADSQVYLREASVHPAPEADPRVDALLGQMTLEEKVGQMTQITLEVIADKRQRPYMVDRAKLRRAVEDFHVGSVLNVVDEAYTVDEWREITGVVDSLSRASRLGVPVLYGIDAVHGANYTRGAALVPQNIGLAATFNPALVQEAAAVTARDIRAGGLPWDFAPVLDIGRHVAWSRFYETFGEDVHLASVMGVAQVRGLEGDDLASGVRAAATGKHFLGYSGPRTGRDRSSAFITERELREYYVPPFQAAIDAGVATIMINSGDINGVPVHASHDLLTGLLRDEMGFEGVAVTDWEDIKKLATLHRVAENEREATKMAVLAGVDLSMVPNDFSFHTTLVSLVRDGEVPLARIDQAVRRILTLKSRLGLLDAPAATGSTPEAVTAPASRALALQAARESITLLRNRPDASGAPLLPLSPEANVFVTGPAATSMRALNNGWTYTWQGDGRADLYMPEGRTVLDGIRAIAPEATYEPGAGFDGSLDLEAAASGARAADVAVVVLGEESYAEVPGSVTDMWLPDAQLALLDAVAATGTPVVLVLVEGRPRILGEHEAGADALVMAYNPSHEGGQAIAEVLFGRVNPSGRLPFTYPSGPNMLVAYDRTLSDDVDTSYGFTGFQPLARFGDGFGYTTFATSGLTVAPEAEIGEPLAVTVTVQNTGAVAGHEVVLLYVSDTVASVAPATERLARFAKVYLEPGESRTLTFSLDPAALSFVDARGRRLVEPGAFSVRVADQTAEFVLTGDAPLVLSTPAR</sequence>
<comment type="similarity">
    <text evidence="2">Belongs to the glycosyl hydrolase 3 family.</text>
</comment>
<dbReference type="InterPro" id="IPR026891">
    <property type="entry name" value="Fn3-like"/>
</dbReference>
<evidence type="ECO:0000256" key="5">
    <source>
        <dbReference type="ARBA" id="ARBA00022801"/>
    </source>
</evidence>
<dbReference type="EC" id="3.2.1.21" evidence="3"/>